<evidence type="ECO:0000313" key="7">
    <source>
        <dbReference type="EMBL" id="MFC6868978.1"/>
    </source>
</evidence>
<gene>
    <name evidence="7" type="ORF">ACFQGD_17685</name>
</gene>
<comment type="similarity">
    <text evidence="1">In the C-terminal section; belongs to the class-I pyridoxal-phosphate-dependent aminotransferase family.</text>
</comment>
<keyword evidence="5" id="KW-0804">Transcription</keyword>
<dbReference type="GO" id="GO:0008483">
    <property type="term" value="F:transaminase activity"/>
    <property type="evidence" value="ECO:0007669"/>
    <property type="project" value="UniProtKB-KW"/>
</dbReference>
<dbReference type="InterPro" id="IPR000524">
    <property type="entry name" value="Tscrpt_reg_HTH_GntR"/>
</dbReference>
<comment type="caution">
    <text evidence="7">The sequence shown here is derived from an EMBL/GenBank/DDBJ whole genome shotgun (WGS) entry which is preliminary data.</text>
</comment>
<dbReference type="PANTHER" id="PTHR46577">
    <property type="entry name" value="HTH-TYPE TRANSCRIPTIONAL REGULATORY PROTEIN GABR"/>
    <property type="match status" value="1"/>
</dbReference>
<dbReference type="Gene3D" id="1.10.10.10">
    <property type="entry name" value="Winged helix-like DNA-binding domain superfamily/Winged helix DNA-binding domain"/>
    <property type="match status" value="1"/>
</dbReference>
<dbReference type="SUPFAM" id="SSF46785">
    <property type="entry name" value="Winged helix' DNA-binding domain"/>
    <property type="match status" value="1"/>
</dbReference>
<feature type="domain" description="HTH gntR-type" evidence="6">
    <location>
        <begin position="27"/>
        <end position="95"/>
    </location>
</feature>
<keyword evidence="2" id="KW-0663">Pyridoxal phosphate</keyword>
<evidence type="ECO:0000256" key="3">
    <source>
        <dbReference type="ARBA" id="ARBA00023015"/>
    </source>
</evidence>
<accession>A0ABW2C1H4</accession>
<dbReference type="InterPro" id="IPR051446">
    <property type="entry name" value="HTH_trans_reg/aminotransferase"/>
</dbReference>
<proteinExistence type="inferred from homology"/>
<keyword evidence="8" id="KW-1185">Reference proteome</keyword>
<dbReference type="InterPro" id="IPR015421">
    <property type="entry name" value="PyrdxlP-dep_Trfase_major"/>
</dbReference>
<evidence type="ECO:0000313" key="8">
    <source>
        <dbReference type="Proteomes" id="UP001596337"/>
    </source>
</evidence>
<dbReference type="SMART" id="SM00345">
    <property type="entry name" value="HTH_GNTR"/>
    <property type="match status" value="1"/>
</dbReference>
<dbReference type="RefSeq" id="WP_345403026.1">
    <property type="nucleotide sequence ID" value="NZ_BAABLA010000113.1"/>
</dbReference>
<sequence>MTTNPDSLVFSADEVTRTLDGWQDGEGSLVERLAIAMAAAIRRGELSAGWRLPPERDLAAALAVGRNTVAGAYRKLKAMSIVGRRQGSGTWIEPAFDGGASREQVVGVGGHKLTVLDVAGERGRIDLAAALPTAPPTLDTMPWTGDTRDLVGHTGYWPLGYPPLRRAVAALFRRRGLPTTENDVLITSGAQQAIALIAFELCRPGDAVAIEDPTFPGAIDAFRRVDARVVPLSMDTVGPVDSYAAALRSAQARALYVMTTVHNPTGRMLTHEQRLEVIRAARQHSTLIVEDETLAELTYAGAPPPLAAIAPPRSVITVGSLSKIYWGGLRIGWIRAAQPVIDRLGRLKTIWDLSSSAPSQQLAVELLKQHDKLRQQRVSELRSRSATLLELLAEHLGDWHVTEPRGGLFVWARLPHGSATELAVRGAENGVAVLPGPATSPVGRFDDHVRISFVREPDTLAEGISRLARAWRDIRDRYAK</sequence>
<dbReference type="PROSITE" id="PS50949">
    <property type="entry name" value="HTH_GNTR"/>
    <property type="match status" value="1"/>
</dbReference>
<evidence type="ECO:0000259" key="6">
    <source>
        <dbReference type="PROSITE" id="PS50949"/>
    </source>
</evidence>
<reference evidence="8" key="1">
    <citation type="journal article" date="2019" name="Int. J. Syst. Evol. Microbiol.">
        <title>The Global Catalogue of Microorganisms (GCM) 10K type strain sequencing project: providing services to taxonomists for standard genome sequencing and annotation.</title>
        <authorList>
            <consortium name="The Broad Institute Genomics Platform"/>
            <consortium name="The Broad Institute Genome Sequencing Center for Infectious Disease"/>
            <person name="Wu L."/>
            <person name="Ma J."/>
        </authorList>
    </citation>
    <scope>NUCLEOTIDE SEQUENCE [LARGE SCALE GENOMIC DNA]</scope>
    <source>
        <strain evidence="8">KCTC 32255</strain>
    </source>
</reference>
<evidence type="ECO:0000256" key="4">
    <source>
        <dbReference type="ARBA" id="ARBA00023125"/>
    </source>
</evidence>
<evidence type="ECO:0000256" key="2">
    <source>
        <dbReference type="ARBA" id="ARBA00022898"/>
    </source>
</evidence>
<evidence type="ECO:0000256" key="5">
    <source>
        <dbReference type="ARBA" id="ARBA00023163"/>
    </source>
</evidence>
<dbReference type="InterPro" id="IPR015424">
    <property type="entry name" value="PyrdxlP-dep_Trfase"/>
</dbReference>
<name>A0ABW2C1H4_9PSEU</name>
<organism evidence="7 8">
    <name type="scientific">Haloechinothrix salitolerans</name>
    <dbReference type="NCBI Taxonomy" id="926830"/>
    <lineage>
        <taxon>Bacteria</taxon>
        <taxon>Bacillati</taxon>
        <taxon>Actinomycetota</taxon>
        <taxon>Actinomycetes</taxon>
        <taxon>Pseudonocardiales</taxon>
        <taxon>Pseudonocardiaceae</taxon>
        <taxon>Haloechinothrix</taxon>
    </lineage>
</organism>
<dbReference type="CDD" id="cd00609">
    <property type="entry name" value="AAT_like"/>
    <property type="match status" value="1"/>
</dbReference>
<dbReference type="Pfam" id="PF00392">
    <property type="entry name" value="GntR"/>
    <property type="match status" value="1"/>
</dbReference>
<keyword evidence="4" id="KW-0238">DNA-binding</keyword>
<dbReference type="Pfam" id="PF00155">
    <property type="entry name" value="Aminotran_1_2"/>
    <property type="match status" value="1"/>
</dbReference>
<evidence type="ECO:0000256" key="1">
    <source>
        <dbReference type="ARBA" id="ARBA00005384"/>
    </source>
</evidence>
<dbReference type="Gene3D" id="3.40.640.10">
    <property type="entry name" value="Type I PLP-dependent aspartate aminotransferase-like (Major domain)"/>
    <property type="match status" value="1"/>
</dbReference>
<dbReference type="EMBL" id="JBHSXX010000001">
    <property type="protein sequence ID" value="MFC6868978.1"/>
    <property type="molecule type" value="Genomic_DNA"/>
</dbReference>
<dbReference type="SUPFAM" id="SSF53383">
    <property type="entry name" value="PLP-dependent transferases"/>
    <property type="match status" value="1"/>
</dbReference>
<dbReference type="InterPro" id="IPR036390">
    <property type="entry name" value="WH_DNA-bd_sf"/>
</dbReference>
<keyword evidence="3" id="KW-0805">Transcription regulation</keyword>
<keyword evidence="7" id="KW-0032">Aminotransferase</keyword>
<keyword evidence="7" id="KW-0808">Transferase</keyword>
<dbReference type="PANTHER" id="PTHR46577:SF1">
    <property type="entry name" value="HTH-TYPE TRANSCRIPTIONAL REGULATORY PROTEIN GABR"/>
    <property type="match status" value="1"/>
</dbReference>
<protein>
    <submittedName>
        <fullName evidence="7">PLP-dependent aminotransferase family protein</fullName>
    </submittedName>
</protein>
<dbReference type="InterPro" id="IPR004839">
    <property type="entry name" value="Aminotransferase_I/II_large"/>
</dbReference>
<dbReference type="InterPro" id="IPR036388">
    <property type="entry name" value="WH-like_DNA-bd_sf"/>
</dbReference>
<dbReference type="Proteomes" id="UP001596337">
    <property type="component" value="Unassembled WGS sequence"/>
</dbReference>